<name>A0A494Y409_9BURK</name>
<dbReference type="EMBL" id="RBZU01000002">
    <property type="protein sequence ID" value="RKP57479.1"/>
    <property type="molecule type" value="Genomic_DNA"/>
</dbReference>
<sequence>MSKYINEQHANPLAADCAAHAVFIIGTSPIYDHVDFPGDILTDAHASIEPWNAAFGADKQKIKVDTMVKIEGQGFRKQGSSDPDSLEFRCGYADNKLLAFDSNEPNSGGSGSKKHGRGGKGKHGGAKGSSHSSGRHSKKKS</sequence>
<comment type="caution">
    <text evidence="2">The sequence shown here is derived from an EMBL/GenBank/DDBJ whole genome shotgun (WGS) entry which is preliminary data.</text>
</comment>
<organism evidence="2 3">
    <name type="scientific">Pararobbsia silviterrae</name>
    <dbReference type="NCBI Taxonomy" id="1792498"/>
    <lineage>
        <taxon>Bacteria</taxon>
        <taxon>Pseudomonadati</taxon>
        <taxon>Pseudomonadota</taxon>
        <taxon>Betaproteobacteria</taxon>
        <taxon>Burkholderiales</taxon>
        <taxon>Burkholderiaceae</taxon>
        <taxon>Pararobbsia</taxon>
    </lineage>
</organism>
<dbReference type="NCBIfam" id="NF047384">
    <property type="entry name" value="BspC_dom"/>
    <property type="match status" value="1"/>
</dbReference>
<accession>A0A494Y409</accession>
<dbReference type="Proteomes" id="UP000270342">
    <property type="component" value="Unassembled WGS sequence"/>
</dbReference>
<evidence type="ECO:0000313" key="3">
    <source>
        <dbReference type="Proteomes" id="UP000270342"/>
    </source>
</evidence>
<evidence type="ECO:0000313" key="2">
    <source>
        <dbReference type="EMBL" id="RKP57479.1"/>
    </source>
</evidence>
<protein>
    <submittedName>
        <fullName evidence="2">Uncharacterized protein</fullName>
    </submittedName>
</protein>
<dbReference type="InterPro" id="IPR059225">
    <property type="entry name" value="BspC"/>
</dbReference>
<feature type="region of interest" description="Disordered" evidence="1">
    <location>
        <begin position="99"/>
        <end position="141"/>
    </location>
</feature>
<keyword evidence="3" id="KW-1185">Reference proteome</keyword>
<feature type="compositionally biased region" description="Basic residues" evidence="1">
    <location>
        <begin position="112"/>
        <end position="125"/>
    </location>
</feature>
<reference evidence="2 3" key="1">
    <citation type="submission" date="2018-10" db="EMBL/GenBank/DDBJ databases">
        <title>Robbsia sp. DHC34, isolated from soil.</title>
        <authorList>
            <person name="Gao Z.-H."/>
            <person name="Qiu L.-H."/>
        </authorList>
    </citation>
    <scope>NUCLEOTIDE SEQUENCE [LARGE SCALE GENOMIC DNA]</scope>
    <source>
        <strain evidence="2 3">DHC34</strain>
    </source>
</reference>
<dbReference type="RefSeq" id="WP_121084487.1">
    <property type="nucleotide sequence ID" value="NZ_RBZU01000002.1"/>
</dbReference>
<dbReference type="AlphaFoldDB" id="A0A494Y409"/>
<gene>
    <name evidence="2" type="ORF">D7S86_05780</name>
</gene>
<dbReference type="OrthoDB" id="9130855at2"/>
<evidence type="ECO:0000256" key="1">
    <source>
        <dbReference type="SAM" id="MobiDB-lite"/>
    </source>
</evidence>
<proteinExistence type="predicted"/>